<protein>
    <recommendedName>
        <fullName evidence="1">Fatty acyl-CoA reductase</fullName>
        <ecNumber evidence="1">1.2.1.84</ecNumber>
    </recommendedName>
</protein>
<dbReference type="Pfam" id="PF01553">
    <property type="entry name" value="Acyltransferase"/>
    <property type="match status" value="1"/>
</dbReference>
<sequence length="1497" mass="168381">MSSPEDSALPSSEPTSQEVTLVDDEQPETVSHQSDVLPETASQDEQVQSEEPREDTTTIQPESEPDRIVEKESSDYEPDHEASAAEEEVNTSETVTDSLQISNINNLGIHKPEGLAKQSALEFYRGKSILITGSTGFLGKTILWKLIDALQTDLDKIYLLIRYGNSKRKIGRPHERLQSEILSDPAFTSLRRKIGHKRFDAIVASKIIPVACDLISPELSISPEDRDGIIKNVNVVIHCAASMDHDERLDLSLETNTLGTLRLIDLVDECEKMQAFIHISSAYVNSNLPDGEVQEFVYPTELEDPEMLLKEIVSLELQDIPKMTQRILAIYPNTHLFTKALTEQLILKRAEMNRVDEAQGGKTQWPIAIIRPTQLGASVNEPLAGWADGLTGANATFLLSGRGFQILQPNQGDSVADIVPVDYVARVVLGAAAMIQYPGVEFALPYAGQQRLPETTSTFPYIYQISASVLNPVTWREIYDGIREYWMRTSNVAIPKSEDYFVSNKAMFKARFFMKYQLSNSISSVANAVVTGDNKNLNSVTKMTNFASQVVAANQPFLKRSWSFDCRNLWNIQRYLIGDAAFNIESFRDLDWSTYVEHYNHGVHLYVAQESQGLRTISCAPGWDCATHTKMLGFQNLAIDKQVESILFSTTDIEKRSQRMLSQVLQSLENTDRHRDRRLQEEWVADFDTSLDDWCHDDSEVLTNGQAINERGQELGRWRAQIGDNDDVVKIDVLNDRRVGACIKQITESSGVPQQTVVGEAIKLFQRMKERTQLAYVWFAGHFLHLLLQKLFESVQIREQDISKLKRAIAGRTVVYVPTSKSLMDNLIVWYITLRYKLPVPAIACDEALGLLGPISDVLRIMGTFFVKRNPESRSPLNNAVTAAYTQVMLREHGALSIMIEKARSRSGQAQKAYDDGLVGMVLEAALERNQDQSYPCPNPESPQSPTLKKVVGQDVVFVPINIVYESAPELSVLIDQVLDQKPHSTSNNLSVPLLLPKPSASLAGRHKETEQPRNGKYGRVFVNVGECVSVQEVADDAKTQKSPSYDTSKGLSSLSERIVKAIQKGQRESACVSPVSLVAAILLSGRANNGIQLGIVKDRLEWLCSELRKKDVYVDWHDGEDIDSVIFYSLRLLDGHKNITIDDKHISDKSTIRVVDHADNVLALSYSANQLLNYLFPDAMMSIVYLSFSTATVTRQQLSDRFKLLSSLFRLQFDFTWDDDQMFDQLVSLFQNKDILKKSADKEDTFDRLITSETDAVEHDKICLLASLLYPTLDSYWITLCSLSALEDLPYIPRKLVPILTQWIATHLLSGRRTFYREVLSTEISDYAVHAFLALDCLNQVHGKEKLTPDAQILLLELGINTNEDLLTAATVPKPKVDTTEEIENLPVSESQQEKLKSEKDEIDDMTASVGRLFKISQLCNDIELLRYDAASHTESYHQNAQVFLKCRRQIKSILRADESYASQHGVPLSKEEDDMIQLVYALKMSSPKQTRRISE</sequence>
<keyword evidence="1" id="KW-0443">Lipid metabolism</keyword>
<comment type="catalytic activity">
    <reaction evidence="1">
        <text>a long-chain fatty acyl-CoA + 2 NADPH + 2 H(+) = a long-chain primary fatty alcohol + 2 NADP(+) + CoA</text>
        <dbReference type="Rhea" id="RHEA:52716"/>
        <dbReference type="ChEBI" id="CHEBI:15378"/>
        <dbReference type="ChEBI" id="CHEBI:57287"/>
        <dbReference type="ChEBI" id="CHEBI:57783"/>
        <dbReference type="ChEBI" id="CHEBI:58349"/>
        <dbReference type="ChEBI" id="CHEBI:77396"/>
        <dbReference type="ChEBI" id="CHEBI:83139"/>
        <dbReference type="EC" id="1.2.1.84"/>
    </reaction>
</comment>
<feature type="non-terminal residue" evidence="4">
    <location>
        <position position="1"/>
    </location>
</feature>
<comment type="similarity">
    <text evidence="1">Belongs to the fatty acyl-CoA reductase family.</text>
</comment>
<dbReference type="GO" id="GO:0016746">
    <property type="term" value="F:acyltransferase activity"/>
    <property type="evidence" value="ECO:0007669"/>
    <property type="project" value="InterPro"/>
</dbReference>
<dbReference type="SUPFAM" id="SSF51735">
    <property type="entry name" value="NAD(P)-binding Rossmann-fold domains"/>
    <property type="match status" value="1"/>
</dbReference>
<dbReference type="InterPro" id="IPR026055">
    <property type="entry name" value="FAR"/>
</dbReference>
<gene>
    <name evidence="4" type="ORF">INT43_000131</name>
</gene>
<keyword evidence="1" id="KW-0444">Lipid biosynthesis</keyword>
<name>A0A8H7PF40_MORIS</name>
<dbReference type="EC" id="1.2.1.84" evidence="1"/>
<evidence type="ECO:0000313" key="5">
    <source>
        <dbReference type="Proteomes" id="UP000654370"/>
    </source>
</evidence>
<dbReference type="InterPro" id="IPR013120">
    <property type="entry name" value="FAR_NAD-bd"/>
</dbReference>
<evidence type="ECO:0000313" key="4">
    <source>
        <dbReference type="EMBL" id="KAG2172784.1"/>
    </source>
</evidence>
<dbReference type="GO" id="GO:0005777">
    <property type="term" value="C:peroxisome"/>
    <property type="evidence" value="ECO:0007669"/>
    <property type="project" value="TreeGrafter"/>
</dbReference>
<dbReference type="Pfam" id="PF19277">
    <property type="entry name" value="GPAT_C"/>
    <property type="match status" value="1"/>
</dbReference>
<keyword evidence="5" id="KW-1185">Reference proteome</keyword>
<feature type="compositionally biased region" description="Polar residues" evidence="2">
    <location>
        <begin position="28"/>
        <end position="46"/>
    </location>
</feature>
<organism evidence="4 5">
    <name type="scientific">Mortierella isabellina</name>
    <name type="common">Filamentous fungus</name>
    <name type="synonym">Umbelopsis isabellina</name>
    <dbReference type="NCBI Taxonomy" id="91625"/>
    <lineage>
        <taxon>Eukaryota</taxon>
        <taxon>Fungi</taxon>
        <taxon>Fungi incertae sedis</taxon>
        <taxon>Mucoromycota</taxon>
        <taxon>Mucoromycotina</taxon>
        <taxon>Umbelopsidomycetes</taxon>
        <taxon>Umbelopsidales</taxon>
        <taxon>Umbelopsidaceae</taxon>
        <taxon>Umbelopsis</taxon>
    </lineage>
</organism>
<dbReference type="GO" id="GO:0035336">
    <property type="term" value="P:long-chain fatty-acyl-CoA metabolic process"/>
    <property type="evidence" value="ECO:0007669"/>
    <property type="project" value="TreeGrafter"/>
</dbReference>
<dbReference type="SMART" id="SM00563">
    <property type="entry name" value="PlsC"/>
    <property type="match status" value="1"/>
</dbReference>
<evidence type="ECO:0000259" key="3">
    <source>
        <dbReference type="SMART" id="SM00563"/>
    </source>
</evidence>
<evidence type="ECO:0000256" key="1">
    <source>
        <dbReference type="RuleBase" id="RU363097"/>
    </source>
</evidence>
<dbReference type="PANTHER" id="PTHR11011:SF45">
    <property type="entry name" value="FATTY ACYL-COA REDUCTASE CG8306-RELATED"/>
    <property type="match status" value="1"/>
</dbReference>
<comment type="function">
    <text evidence="1">Catalyzes the reduction of fatty acyl-CoA to fatty alcohols.</text>
</comment>
<feature type="region of interest" description="Disordered" evidence="2">
    <location>
        <begin position="1"/>
        <end position="95"/>
    </location>
</feature>
<dbReference type="Proteomes" id="UP000654370">
    <property type="component" value="Unassembled WGS sequence"/>
</dbReference>
<reference evidence="4" key="1">
    <citation type="submission" date="2020-12" db="EMBL/GenBank/DDBJ databases">
        <title>Metabolic potential, ecology and presence of endohyphal bacteria is reflected in genomic diversity of Mucoromycotina.</title>
        <authorList>
            <person name="Muszewska A."/>
            <person name="Okrasinska A."/>
            <person name="Steczkiewicz K."/>
            <person name="Drgas O."/>
            <person name="Orlowska M."/>
            <person name="Perlinska-Lenart U."/>
            <person name="Aleksandrzak-Piekarczyk T."/>
            <person name="Szatraj K."/>
            <person name="Zielenkiewicz U."/>
            <person name="Pilsyk S."/>
            <person name="Malc E."/>
            <person name="Mieczkowski P."/>
            <person name="Kruszewska J.S."/>
            <person name="Biernat P."/>
            <person name="Pawlowska J."/>
        </authorList>
    </citation>
    <scope>NUCLEOTIDE SEQUENCE</scope>
    <source>
        <strain evidence="4">WA0000067209</strain>
    </source>
</reference>
<feature type="domain" description="Phospholipid/glycerol acyltransferase" evidence="3">
    <location>
        <begin position="814"/>
        <end position="966"/>
    </location>
</feature>
<evidence type="ECO:0000256" key="2">
    <source>
        <dbReference type="SAM" id="MobiDB-lite"/>
    </source>
</evidence>
<keyword evidence="1" id="KW-0560">Oxidoreductase</keyword>
<feature type="compositionally biased region" description="Basic and acidic residues" evidence="2">
    <location>
        <begin position="64"/>
        <end position="83"/>
    </location>
</feature>
<feature type="compositionally biased region" description="Polar residues" evidence="2">
    <location>
        <begin position="1"/>
        <end position="19"/>
    </location>
</feature>
<dbReference type="CDD" id="cd05236">
    <property type="entry name" value="FAR-N_SDR_e"/>
    <property type="match status" value="1"/>
</dbReference>
<dbReference type="OrthoDB" id="429813at2759"/>
<comment type="caution">
    <text evidence="4">The sequence shown here is derived from an EMBL/GenBank/DDBJ whole genome shotgun (WGS) entry which is preliminary data.</text>
</comment>
<dbReference type="InterPro" id="IPR036291">
    <property type="entry name" value="NAD(P)-bd_dom_sf"/>
</dbReference>
<proteinExistence type="inferred from homology"/>
<dbReference type="GO" id="GO:0080019">
    <property type="term" value="F:alcohol-forming very long-chain fatty acyl-CoA reductase activity"/>
    <property type="evidence" value="ECO:0007669"/>
    <property type="project" value="InterPro"/>
</dbReference>
<dbReference type="PANTHER" id="PTHR11011">
    <property type="entry name" value="MALE STERILITY PROTEIN 2-RELATED"/>
    <property type="match status" value="1"/>
</dbReference>
<dbReference type="InterPro" id="IPR002123">
    <property type="entry name" value="Plipid/glycerol_acylTrfase"/>
</dbReference>
<keyword evidence="1" id="KW-0521">NADP</keyword>
<dbReference type="GO" id="GO:0102965">
    <property type="term" value="F:alcohol-forming long-chain fatty acyl-CoA reductase activity"/>
    <property type="evidence" value="ECO:0007669"/>
    <property type="project" value="UniProtKB-EC"/>
</dbReference>
<dbReference type="EMBL" id="JAEPQZ010000016">
    <property type="protein sequence ID" value="KAG2172784.1"/>
    <property type="molecule type" value="Genomic_DNA"/>
</dbReference>
<dbReference type="Pfam" id="PF07993">
    <property type="entry name" value="NAD_binding_4"/>
    <property type="match status" value="1"/>
</dbReference>
<dbReference type="Gene3D" id="3.40.50.720">
    <property type="entry name" value="NAD(P)-binding Rossmann-like Domain"/>
    <property type="match status" value="1"/>
</dbReference>
<accession>A0A8H7PF40</accession>
<dbReference type="InterPro" id="IPR045520">
    <property type="entry name" value="GPAT/DHAPAT_C"/>
</dbReference>